<name>A0A3S9PQU9_STRLT</name>
<evidence type="ECO:0000256" key="1">
    <source>
        <dbReference type="SAM" id="MobiDB-lite"/>
    </source>
</evidence>
<dbReference type="Proteomes" id="UP000267900">
    <property type="component" value="Chromosome"/>
</dbReference>
<accession>A0A3S9PQU9</accession>
<feature type="region of interest" description="Disordered" evidence="1">
    <location>
        <begin position="54"/>
        <end position="89"/>
    </location>
</feature>
<reference evidence="2 3" key="1">
    <citation type="submission" date="2018-12" db="EMBL/GenBank/DDBJ databases">
        <title>The whole draft genome of Streptomyce luteoverticillatus CGMCC 15060.</title>
        <authorList>
            <person name="Feng Z."/>
            <person name="Chen G."/>
            <person name="Zhang J."/>
            <person name="Zhu H."/>
            <person name="Yu X."/>
            <person name="Zhang W."/>
            <person name="Zhang X."/>
        </authorList>
    </citation>
    <scope>NUCLEOTIDE SEQUENCE [LARGE SCALE GENOMIC DNA]</scope>
    <source>
        <strain evidence="2 3">CGMCC 15060</strain>
    </source>
</reference>
<organism evidence="2 3">
    <name type="scientific">Streptomyces luteoverticillatus</name>
    <name type="common">Streptoverticillium luteoverticillatus</name>
    <dbReference type="NCBI Taxonomy" id="66425"/>
    <lineage>
        <taxon>Bacteria</taxon>
        <taxon>Bacillati</taxon>
        <taxon>Actinomycetota</taxon>
        <taxon>Actinomycetes</taxon>
        <taxon>Kitasatosporales</taxon>
        <taxon>Streptomycetaceae</taxon>
        <taxon>Streptomyces</taxon>
    </lineage>
</organism>
<sequence>MAPPPGRSEATRRGLPRPSTQLTRNIHGTPCAVHVGPDGAGHFVKMVHNSEESSVFAGQRHHDRVRVSNSSASHRTVSYRPHLHDRLAA</sequence>
<gene>
    <name evidence="2" type="ORF">EKH77_29200</name>
</gene>
<evidence type="ECO:0000313" key="2">
    <source>
        <dbReference type="EMBL" id="AZQ74740.1"/>
    </source>
</evidence>
<dbReference type="OrthoDB" id="9926766at2"/>
<evidence type="ECO:0000313" key="3">
    <source>
        <dbReference type="Proteomes" id="UP000267900"/>
    </source>
</evidence>
<keyword evidence="3" id="KW-1185">Reference proteome</keyword>
<feature type="region of interest" description="Disordered" evidence="1">
    <location>
        <begin position="1"/>
        <end position="29"/>
    </location>
</feature>
<dbReference type="AlphaFoldDB" id="A0A3S9PQU9"/>
<feature type="compositionally biased region" description="Polar residues" evidence="1">
    <location>
        <begin position="67"/>
        <end position="76"/>
    </location>
</feature>
<dbReference type="EMBL" id="CP034587">
    <property type="protein sequence ID" value="AZQ74740.1"/>
    <property type="molecule type" value="Genomic_DNA"/>
</dbReference>
<protein>
    <submittedName>
        <fullName evidence="2">Uncharacterized protein</fullName>
    </submittedName>
</protein>
<proteinExistence type="predicted"/>